<dbReference type="EMBL" id="JABZGR010000008">
    <property type="protein sequence ID" value="MBF0970201.1"/>
    <property type="molecule type" value="Genomic_DNA"/>
</dbReference>
<protein>
    <submittedName>
        <fullName evidence="3">DHH family phosphoesterase</fullName>
    </submittedName>
</protein>
<gene>
    <name evidence="3" type="ORF">HXK21_04070</name>
</gene>
<dbReference type="InterPro" id="IPR003156">
    <property type="entry name" value="DHHA1_dom"/>
</dbReference>
<comment type="caution">
    <text evidence="3">The sequence shown here is derived from an EMBL/GenBank/DDBJ whole genome shotgun (WGS) entry which is preliminary data.</text>
</comment>
<accession>A0A929RXN8</accession>
<evidence type="ECO:0000259" key="1">
    <source>
        <dbReference type="Pfam" id="PF01368"/>
    </source>
</evidence>
<reference evidence="3" key="1">
    <citation type="submission" date="2020-04" db="EMBL/GenBank/DDBJ databases">
        <title>Deep metagenomics examines the oral microbiome during advanced dental caries in children, revealing novel taxa and co-occurrences with host molecules.</title>
        <authorList>
            <person name="Baker J.L."/>
            <person name="Morton J.T."/>
            <person name="Dinis M."/>
            <person name="Alvarez R."/>
            <person name="Tran N.C."/>
            <person name="Knight R."/>
            <person name="Edlund A."/>
        </authorList>
    </citation>
    <scope>NUCLEOTIDE SEQUENCE</scope>
    <source>
        <strain evidence="3">JCVI_34_bin.1</strain>
    </source>
</reference>
<dbReference type="Proteomes" id="UP000704068">
    <property type="component" value="Unassembled WGS sequence"/>
</dbReference>
<dbReference type="Gene3D" id="3.10.310.30">
    <property type="match status" value="1"/>
</dbReference>
<evidence type="ECO:0000313" key="4">
    <source>
        <dbReference type="Proteomes" id="UP000704068"/>
    </source>
</evidence>
<name>A0A929RXN8_9BACT</name>
<dbReference type="InterPro" id="IPR001667">
    <property type="entry name" value="DDH_dom"/>
</dbReference>
<evidence type="ECO:0000259" key="2">
    <source>
        <dbReference type="Pfam" id="PF02272"/>
    </source>
</evidence>
<proteinExistence type="predicted"/>
<dbReference type="GO" id="GO:0003676">
    <property type="term" value="F:nucleic acid binding"/>
    <property type="evidence" value="ECO:0007669"/>
    <property type="project" value="InterPro"/>
</dbReference>
<dbReference type="RefSeq" id="WP_303763472.1">
    <property type="nucleotide sequence ID" value="NZ_CAUUHZ010000005.1"/>
</dbReference>
<feature type="domain" description="DHHA1" evidence="2">
    <location>
        <begin position="265"/>
        <end position="347"/>
    </location>
</feature>
<sequence length="353" mass="40065">MRELLSLLDDARLLKLVTLLRQANNVVLCAHRSPDGDATGACLAWADYLRGLHKKVSIILPNPFPDFLRWLPNNEKILFYDHKREQANQLVKEADLICCLDFNDLRRILDLGKAVEKSKATLLVIDHHLFADEAEQQTLKDLPAEQLLSFPELSSTCEIVFRLVCQLGGYDDMTKSTAACLYTGMMTDTGAFTYNSSRPEVYQVISLLLERGIDKDKIYRNVYNNYSVDRLRLEGYILHDKLQFYANNRASIFTLTREEMQRFHFKRGDAEGIVNMPLQVKGMRLSISLREDTERDVIRVSLRSVDDFPCNKMAQTFFNGGGHLNASGGELACSLADAIKKAEEAIEAFSDLL</sequence>
<dbReference type="Pfam" id="PF02272">
    <property type="entry name" value="DHHA1"/>
    <property type="match status" value="1"/>
</dbReference>
<evidence type="ECO:0000313" key="3">
    <source>
        <dbReference type="EMBL" id="MBF0970201.1"/>
    </source>
</evidence>
<organism evidence="3 4">
    <name type="scientific">Alloprevotella tannerae</name>
    <dbReference type="NCBI Taxonomy" id="76122"/>
    <lineage>
        <taxon>Bacteria</taxon>
        <taxon>Pseudomonadati</taxon>
        <taxon>Bacteroidota</taxon>
        <taxon>Bacteroidia</taxon>
        <taxon>Bacteroidales</taxon>
        <taxon>Prevotellaceae</taxon>
        <taxon>Alloprevotella</taxon>
    </lineage>
</organism>
<feature type="domain" description="DDH" evidence="1">
    <location>
        <begin position="25"/>
        <end position="185"/>
    </location>
</feature>
<dbReference type="PANTHER" id="PTHR47618:SF1">
    <property type="entry name" value="BIFUNCTIONAL OLIGORIBONUCLEASE AND PAP PHOSPHATASE NRNA"/>
    <property type="match status" value="1"/>
</dbReference>
<dbReference type="PANTHER" id="PTHR47618">
    <property type="entry name" value="BIFUNCTIONAL OLIGORIBONUCLEASE AND PAP PHOSPHATASE NRNA"/>
    <property type="match status" value="1"/>
</dbReference>
<dbReference type="InterPro" id="IPR051319">
    <property type="entry name" value="Oligoribo/pAp-PDE_c-di-AMP_PDE"/>
</dbReference>
<dbReference type="AlphaFoldDB" id="A0A929RXN8"/>
<dbReference type="Gene3D" id="3.90.1640.10">
    <property type="entry name" value="inorganic pyrophosphatase (n-terminal core)"/>
    <property type="match status" value="1"/>
</dbReference>
<dbReference type="Pfam" id="PF01368">
    <property type="entry name" value="DHH"/>
    <property type="match status" value="1"/>
</dbReference>
<dbReference type="InterPro" id="IPR038763">
    <property type="entry name" value="DHH_sf"/>
</dbReference>
<dbReference type="SUPFAM" id="SSF64182">
    <property type="entry name" value="DHH phosphoesterases"/>
    <property type="match status" value="1"/>
</dbReference>